<evidence type="ECO:0000256" key="1">
    <source>
        <dbReference type="SAM" id="SignalP"/>
    </source>
</evidence>
<dbReference type="EMBL" id="QGKV02000832">
    <property type="protein sequence ID" value="KAF3542240.1"/>
    <property type="molecule type" value="Genomic_DNA"/>
</dbReference>
<feature type="signal peptide" evidence="1">
    <location>
        <begin position="1"/>
        <end position="23"/>
    </location>
</feature>
<comment type="caution">
    <text evidence="2">The sequence shown here is derived from an EMBL/GenBank/DDBJ whole genome shotgun (WGS) entry which is preliminary data.</text>
</comment>
<organism evidence="2 3">
    <name type="scientific">Brassica cretica</name>
    <name type="common">Mustard</name>
    <dbReference type="NCBI Taxonomy" id="69181"/>
    <lineage>
        <taxon>Eukaryota</taxon>
        <taxon>Viridiplantae</taxon>
        <taxon>Streptophyta</taxon>
        <taxon>Embryophyta</taxon>
        <taxon>Tracheophyta</taxon>
        <taxon>Spermatophyta</taxon>
        <taxon>Magnoliopsida</taxon>
        <taxon>eudicotyledons</taxon>
        <taxon>Gunneridae</taxon>
        <taxon>Pentapetalae</taxon>
        <taxon>rosids</taxon>
        <taxon>malvids</taxon>
        <taxon>Brassicales</taxon>
        <taxon>Brassicaceae</taxon>
        <taxon>Brassiceae</taxon>
        <taxon>Brassica</taxon>
    </lineage>
</organism>
<evidence type="ECO:0000313" key="2">
    <source>
        <dbReference type="EMBL" id="KAF3542240.1"/>
    </source>
</evidence>
<reference evidence="2 3" key="1">
    <citation type="journal article" date="2020" name="BMC Genomics">
        <title>Intraspecific diversification of the crop wild relative Brassica cretica Lam. using demographic model selection.</title>
        <authorList>
            <person name="Kioukis A."/>
            <person name="Michalopoulou V.A."/>
            <person name="Briers L."/>
            <person name="Pirintsos S."/>
            <person name="Studholme D.J."/>
            <person name="Pavlidis P."/>
            <person name="Sarris P.F."/>
        </authorList>
    </citation>
    <scope>NUCLEOTIDE SEQUENCE [LARGE SCALE GENOMIC DNA]</scope>
    <source>
        <strain evidence="3">cv. PFS-1207/04</strain>
    </source>
</reference>
<evidence type="ECO:0000313" key="3">
    <source>
        <dbReference type="Proteomes" id="UP000266723"/>
    </source>
</evidence>
<feature type="chain" id="PRO_5046299914" description="Secreted protein" evidence="1">
    <location>
        <begin position="24"/>
        <end position="62"/>
    </location>
</feature>
<name>A0ABQ7BRS5_BRACR</name>
<protein>
    <recommendedName>
        <fullName evidence="4">Secreted protein</fullName>
    </recommendedName>
</protein>
<gene>
    <name evidence="2" type="ORF">DY000_02010431</name>
</gene>
<keyword evidence="1" id="KW-0732">Signal</keyword>
<evidence type="ECO:0008006" key="4">
    <source>
        <dbReference type="Google" id="ProtNLM"/>
    </source>
</evidence>
<keyword evidence="3" id="KW-1185">Reference proteome</keyword>
<proteinExistence type="predicted"/>
<dbReference type="Proteomes" id="UP000266723">
    <property type="component" value="Unassembled WGS sequence"/>
</dbReference>
<accession>A0ABQ7BRS5</accession>
<sequence length="62" mass="6853">MASKLVIIIVFILDLIAVGLAIAAEQRRSVVRIVTLSQTFINVRCSVSCSDLIQESRFVKSM</sequence>